<sequence length="351" mass="39022">MRQFETRTVRLRTGAEPTILVFANEELVYETPLPLDARCQRKGHTGLKLSGKKDHLKLRIRFVTPADVAIWTRVFHQAITHAKWIRGLGPTTCLAHDRMSTVLVATHHPLQEEVAIKVLPRARVDDGSCNEVQILKKLYHAQALQFLLSYHVIETPSDVRVIMPRFDGRNLLVFLQERPAPHALDEREAAALLWSMCEGLQALHAQGIIHCDVKLENILLTDATSARLIDFGGAYDVSPWGKDLVGTPGYVAPERILTTAPPTPAADVFSLGVVLFQVLTGRHPFRAKTLSLEDSLSLDWAHAQTQLQARGVSSQAQDLLQLMLKACPSSRIPLSAISSHPWMTSASNEVR</sequence>
<dbReference type="GO" id="GO:0005634">
    <property type="term" value="C:nucleus"/>
    <property type="evidence" value="ECO:0007669"/>
    <property type="project" value="TreeGrafter"/>
</dbReference>
<dbReference type="Proteomes" id="UP001146120">
    <property type="component" value="Unassembled WGS sequence"/>
</dbReference>
<evidence type="ECO:0000313" key="3">
    <source>
        <dbReference type="Proteomes" id="UP001146120"/>
    </source>
</evidence>
<dbReference type="InterPro" id="IPR011009">
    <property type="entry name" value="Kinase-like_dom_sf"/>
</dbReference>
<reference evidence="2" key="1">
    <citation type="submission" date="2022-11" db="EMBL/GenBank/DDBJ databases">
        <authorList>
            <person name="Morgan W.R."/>
            <person name="Tartar A."/>
        </authorList>
    </citation>
    <scope>NUCLEOTIDE SEQUENCE</scope>
    <source>
        <strain evidence="2">ARSEF 373</strain>
    </source>
</reference>
<keyword evidence="3" id="KW-1185">Reference proteome</keyword>
<accession>A0AAV2YF94</accession>
<dbReference type="InterPro" id="IPR000719">
    <property type="entry name" value="Prot_kinase_dom"/>
</dbReference>
<evidence type="ECO:0000259" key="1">
    <source>
        <dbReference type="PROSITE" id="PS50011"/>
    </source>
</evidence>
<feature type="domain" description="Protein kinase" evidence="1">
    <location>
        <begin position="88"/>
        <end position="343"/>
    </location>
</feature>
<dbReference type="EMBL" id="DAKRPA010000435">
    <property type="protein sequence ID" value="DAZ92466.1"/>
    <property type="molecule type" value="Genomic_DNA"/>
</dbReference>
<reference evidence="2" key="2">
    <citation type="journal article" date="2023" name="Microbiol Resour">
        <title>Decontamination and Annotation of the Draft Genome Sequence of the Oomycete Lagenidium giganteum ARSEF 373.</title>
        <authorList>
            <person name="Morgan W.R."/>
            <person name="Tartar A."/>
        </authorList>
    </citation>
    <scope>NUCLEOTIDE SEQUENCE</scope>
    <source>
        <strain evidence="2">ARSEF 373</strain>
    </source>
</reference>
<organism evidence="2 3">
    <name type="scientific">Lagenidium giganteum</name>
    <dbReference type="NCBI Taxonomy" id="4803"/>
    <lineage>
        <taxon>Eukaryota</taxon>
        <taxon>Sar</taxon>
        <taxon>Stramenopiles</taxon>
        <taxon>Oomycota</taxon>
        <taxon>Peronosporomycetes</taxon>
        <taxon>Pythiales</taxon>
        <taxon>Pythiaceae</taxon>
    </lineage>
</organism>
<dbReference type="GO" id="GO:0004672">
    <property type="term" value="F:protein kinase activity"/>
    <property type="evidence" value="ECO:0007669"/>
    <property type="project" value="InterPro"/>
</dbReference>
<proteinExistence type="predicted"/>
<dbReference type="PROSITE" id="PS00108">
    <property type="entry name" value="PROTEIN_KINASE_ST"/>
    <property type="match status" value="1"/>
</dbReference>
<dbReference type="Pfam" id="PF00069">
    <property type="entry name" value="Pkinase"/>
    <property type="match status" value="1"/>
</dbReference>
<gene>
    <name evidence="2" type="ORF">N0F65_012696</name>
</gene>
<dbReference type="PANTHER" id="PTHR24345">
    <property type="entry name" value="SERINE/THREONINE-PROTEIN KINASE PLK"/>
    <property type="match status" value="1"/>
</dbReference>
<dbReference type="SMART" id="SM00220">
    <property type="entry name" value="S_TKc"/>
    <property type="match status" value="1"/>
</dbReference>
<dbReference type="GO" id="GO:0005524">
    <property type="term" value="F:ATP binding"/>
    <property type="evidence" value="ECO:0007669"/>
    <property type="project" value="InterPro"/>
</dbReference>
<dbReference type="AlphaFoldDB" id="A0AAV2YF94"/>
<dbReference type="Gene3D" id="1.10.510.10">
    <property type="entry name" value="Transferase(Phosphotransferase) domain 1"/>
    <property type="match status" value="1"/>
</dbReference>
<comment type="caution">
    <text evidence="2">The sequence shown here is derived from an EMBL/GenBank/DDBJ whole genome shotgun (WGS) entry which is preliminary data.</text>
</comment>
<dbReference type="SUPFAM" id="SSF56112">
    <property type="entry name" value="Protein kinase-like (PK-like)"/>
    <property type="match status" value="1"/>
</dbReference>
<name>A0AAV2YF94_9STRA</name>
<dbReference type="PROSITE" id="PS50011">
    <property type="entry name" value="PROTEIN_KINASE_DOM"/>
    <property type="match status" value="1"/>
</dbReference>
<evidence type="ECO:0000313" key="2">
    <source>
        <dbReference type="EMBL" id="DAZ92466.1"/>
    </source>
</evidence>
<dbReference type="InterPro" id="IPR008271">
    <property type="entry name" value="Ser/Thr_kinase_AS"/>
</dbReference>
<protein>
    <recommendedName>
        <fullName evidence="1">Protein kinase domain-containing protein</fullName>
    </recommendedName>
</protein>